<protein>
    <submittedName>
        <fullName evidence="2">PRELI-like family-domain-containing protein</fullName>
    </submittedName>
</protein>
<sequence>MKIFSSTHLYSYNWNQVSAASWHKYPNPCSPHVLHVDILDRHVDAETGCLRTERLITCRQPIPGFFRRLLGAPEVTYAREVSEVDPVGRIHTATTWNLSMKDVMTVEELCDYRVDPENPDRTVFVQEARISALGMMSRLASRVEDFALHRFGENAAVGRRGFEWVLERLWKEGVAAMQLAHVSIVASSPPASA</sequence>
<dbReference type="EMBL" id="KZ992436">
    <property type="protein sequence ID" value="RKP10823.1"/>
    <property type="molecule type" value="Genomic_DNA"/>
</dbReference>
<dbReference type="PANTHER" id="PTHR11158">
    <property type="entry name" value="MSF1/PX19 RELATED"/>
    <property type="match status" value="1"/>
</dbReference>
<dbReference type="Proteomes" id="UP000271241">
    <property type="component" value="Unassembled WGS sequence"/>
</dbReference>
<dbReference type="GO" id="GO:0005758">
    <property type="term" value="C:mitochondrial intermembrane space"/>
    <property type="evidence" value="ECO:0007669"/>
    <property type="project" value="InterPro"/>
</dbReference>
<dbReference type="InterPro" id="IPR006797">
    <property type="entry name" value="PRELI/MSF1_dom"/>
</dbReference>
<dbReference type="STRING" id="78915.A0A4P9XWP9"/>
<evidence type="ECO:0000313" key="3">
    <source>
        <dbReference type="Proteomes" id="UP000271241"/>
    </source>
</evidence>
<organism evidence="2 3">
    <name type="scientific">Thamnocephalis sphaerospora</name>
    <dbReference type="NCBI Taxonomy" id="78915"/>
    <lineage>
        <taxon>Eukaryota</taxon>
        <taxon>Fungi</taxon>
        <taxon>Fungi incertae sedis</taxon>
        <taxon>Zoopagomycota</taxon>
        <taxon>Zoopagomycotina</taxon>
        <taxon>Zoopagomycetes</taxon>
        <taxon>Zoopagales</taxon>
        <taxon>Sigmoideomycetaceae</taxon>
        <taxon>Thamnocephalis</taxon>
    </lineage>
</organism>
<gene>
    <name evidence="2" type="ORF">THASP1DRAFT_12326</name>
</gene>
<evidence type="ECO:0000313" key="2">
    <source>
        <dbReference type="EMBL" id="RKP10823.1"/>
    </source>
</evidence>
<accession>A0A4P9XWP9</accession>
<keyword evidence="3" id="KW-1185">Reference proteome</keyword>
<feature type="domain" description="PRELI/MSF1" evidence="1">
    <location>
        <begin position="1"/>
        <end position="174"/>
    </location>
</feature>
<dbReference type="PROSITE" id="PS50904">
    <property type="entry name" value="PRELI_MSF1"/>
    <property type="match status" value="1"/>
</dbReference>
<proteinExistence type="predicted"/>
<dbReference type="InterPro" id="IPR037365">
    <property type="entry name" value="Slowmo/Ups"/>
</dbReference>
<name>A0A4P9XWP9_9FUNG</name>
<evidence type="ECO:0000259" key="1">
    <source>
        <dbReference type="PROSITE" id="PS50904"/>
    </source>
</evidence>
<dbReference type="Pfam" id="PF04707">
    <property type="entry name" value="PRELI"/>
    <property type="match status" value="1"/>
</dbReference>
<reference evidence="3" key="1">
    <citation type="journal article" date="2018" name="Nat. Microbiol.">
        <title>Leveraging single-cell genomics to expand the fungal tree of life.</title>
        <authorList>
            <person name="Ahrendt S.R."/>
            <person name="Quandt C.A."/>
            <person name="Ciobanu D."/>
            <person name="Clum A."/>
            <person name="Salamov A."/>
            <person name="Andreopoulos B."/>
            <person name="Cheng J.F."/>
            <person name="Woyke T."/>
            <person name="Pelin A."/>
            <person name="Henrissat B."/>
            <person name="Reynolds N.K."/>
            <person name="Benny G.L."/>
            <person name="Smith M.E."/>
            <person name="James T.Y."/>
            <person name="Grigoriev I.V."/>
        </authorList>
    </citation>
    <scope>NUCLEOTIDE SEQUENCE [LARGE SCALE GENOMIC DNA]</scope>
    <source>
        <strain evidence="3">RSA 1356</strain>
    </source>
</reference>
<dbReference type="OrthoDB" id="407630at2759"/>
<dbReference type="AlphaFoldDB" id="A0A4P9XWP9"/>